<reference evidence="6" key="1">
    <citation type="journal article" date="2007" name="PLoS ONE">
        <title>The first genome sequence of an elite grapevine cultivar (Pinot noir Vitis vinifera L.): coping with a highly heterozygous genome.</title>
        <authorList>
            <person name="Velasco R."/>
            <person name="Zharkikh A."/>
            <person name="Troggio M."/>
            <person name="Cartwright D.A."/>
            <person name="Cestaro A."/>
            <person name="Pruss D."/>
            <person name="Pindo M."/>
            <person name="FitzGerald L.M."/>
            <person name="Vezzulli S."/>
            <person name="Reid J."/>
            <person name="Malacarne G."/>
            <person name="Iliev D."/>
            <person name="Coppola G."/>
            <person name="Wardell B."/>
            <person name="Micheletti D."/>
            <person name="Macalma T."/>
            <person name="Facci M."/>
            <person name="Mitchell J.T."/>
            <person name="Perazzolli M."/>
            <person name="Eldredge G."/>
            <person name="Gatto P."/>
            <person name="Oyzerski R."/>
            <person name="Moretto M."/>
            <person name="Gutin N."/>
            <person name="Stefanini M."/>
            <person name="Chen Y."/>
            <person name="Segala C."/>
            <person name="Davenport C."/>
            <person name="Dematte L."/>
            <person name="Mraz A."/>
            <person name="Battilana J."/>
            <person name="Stormo K."/>
            <person name="Costa F."/>
            <person name="Tao Q."/>
            <person name="Si-Ammour A."/>
            <person name="Harkins T."/>
            <person name="Lackey A."/>
            <person name="Perbost C."/>
            <person name="Taillon B."/>
            <person name="Stella A."/>
            <person name="Solovyev V."/>
            <person name="Fawcett J.A."/>
            <person name="Sterck L."/>
            <person name="Vandepoele K."/>
            <person name="Grando S.M."/>
            <person name="Toppo S."/>
            <person name="Moser C."/>
            <person name="Lanchbury J."/>
            <person name="Bogden R."/>
            <person name="Skolnick M."/>
            <person name="Sgaramella V."/>
            <person name="Bhatnagar S.K."/>
            <person name="Fontana P."/>
            <person name="Gutin A."/>
            <person name="Van de Peer Y."/>
            <person name="Salamini F."/>
            <person name="Viola R."/>
        </authorList>
    </citation>
    <scope>NUCLEOTIDE SEQUENCE</scope>
</reference>
<dbReference type="InterPro" id="IPR021109">
    <property type="entry name" value="Peptidase_aspartic_dom_sf"/>
</dbReference>
<evidence type="ECO:0000259" key="5">
    <source>
        <dbReference type="Pfam" id="PF17919"/>
    </source>
</evidence>
<keyword evidence="1" id="KW-0233">DNA recombination</keyword>
<dbReference type="InterPro" id="IPR002156">
    <property type="entry name" value="RNaseH_domain"/>
</dbReference>
<dbReference type="EMBL" id="AM431488">
    <property type="protein sequence ID" value="CAN62676.1"/>
    <property type="molecule type" value="Genomic_DNA"/>
</dbReference>
<gene>
    <name evidence="6" type="ORF">VITISV_002828</name>
</gene>
<feature type="domain" description="Reverse transcriptase/retrotransposon-derived protein RNase H-like" evidence="5">
    <location>
        <begin position="850"/>
        <end position="947"/>
    </location>
</feature>
<evidence type="ECO:0000256" key="1">
    <source>
        <dbReference type="ARBA" id="ARBA00023172"/>
    </source>
</evidence>
<dbReference type="Pfam" id="PF17919">
    <property type="entry name" value="RT_RNaseH_2"/>
    <property type="match status" value="1"/>
</dbReference>
<evidence type="ECO:0000256" key="2">
    <source>
        <dbReference type="SAM" id="MobiDB-lite"/>
    </source>
</evidence>
<dbReference type="InterPro" id="IPR012337">
    <property type="entry name" value="RNaseH-like_sf"/>
</dbReference>
<dbReference type="Gene3D" id="3.30.420.10">
    <property type="entry name" value="Ribonuclease H-like superfamily/Ribonuclease H"/>
    <property type="match status" value="3"/>
</dbReference>
<dbReference type="InterPro" id="IPR000477">
    <property type="entry name" value="RT_dom"/>
</dbReference>
<dbReference type="InterPro" id="IPR036397">
    <property type="entry name" value="RNaseH_sf"/>
</dbReference>
<dbReference type="Pfam" id="PF13456">
    <property type="entry name" value="RVT_3"/>
    <property type="match status" value="1"/>
</dbReference>
<dbReference type="PANTHER" id="PTHR48475">
    <property type="entry name" value="RIBONUCLEASE H"/>
    <property type="match status" value="1"/>
</dbReference>
<dbReference type="CDD" id="cd00303">
    <property type="entry name" value="retropepsin_like"/>
    <property type="match status" value="1"/>
</dbReference>
<accession>A5API1</accession>
<dbReference type="SUPFAM" id="SSF56672">
    <property type="entry name" value="DNA/RNA polymerases"/>
    <property type="match status" value="1"/>
</dbReference>
<dbReference type="InterPro" id="IPR043128">
    <property type="entry name" value="Rev_trsase/Diguanyl_cyclase"/>
</dbReference>
<dbReference type="GO" id="GO:0006310">
    <property type="term" value="P:DNA recombination"/>
    <property type="evidence" value="ECO:0007669"/>
    <property type="project" value="UniProtKB-KW"/>
</dbReference>
<feature type="region of interest" description="Disordered" evidence="2">
    <location>
        <begin position="637"/>
        <end position="657"/>
    </location>
</feature>
<dbReference type="Pfam" id="PF00078">
    <property type="entry name" value="RVT_1"/>
    <property type="match status" value="1"/>
</dbReference>
<dbReference type="FunFam" id="3.30.70.270:FF:000020">
    <property type="entry name" value="Transposon Tf2-6 polyprotein-like Protein"/>
    <property type="match status" value="1"/>
</dbReference>
<sequence>MTDSDPELIMPDVIYEMSGVTLGSKMPAPFRLVPEAVSVQAAIIEPLILPHYNVRTPFILIPDVEEVQAPCVDDPQTLDVRYILRGGRVMRQPPPAAARLVEDTSAPEESLLASSSTHRDVLIRALSQIRVKTTTSPEGLIHMMPVGQATCIVFSDDDLPQEGSDHTRSLYISVGCSGRRVPFVLLDNGSALNVCPLATAIALGYAPSDFGPSTQTIRAYDSTRREVMGTLEIELLIGPTTFVAVFQVLRIPTSFNLLLGRPWIHRAEAIPSSLHQNVKFIHDGWVIVVQFVGDMLISAEPVLEISHADDDIFLTRFTFDEVQTLKMEDFCRDFVVMSFDQHSSTVVLDIMRSMSYLPDMGLGRRQHGPSEFMAFLDRDVPFGLGFIPTEAAYRHMARLHRERVRARLTHTPFYYPVRPYTMSLADYFVRASESRAPSDGIIGGLSTTQELSDGAPGPSTSALIAPPSPNRTSLMTLCFPDEIDEHGTFLEIGDIVDRVVPRDEYVDEMFAMSLSQTEEIALPELASPFDLFGVSVLQIAEEIQVAPALEVVEDVIVAVGLFDGLVGLVEGASDFVDPPLSFDVLSRFVSRHDYVSDFSSMDLSTFEYLPVSHVIDLSAPSSPTSQIFDIDDEIAQHDSNDDSSSASDSGPVDERISPAVGDTKIVDFGTADQPRELRIGQILMAPEDMEKTSFITEWGTYCYRVMSFGLKNAGATYQRATTTLFHDMMHRDVEVYVDDMIVKSRERPDHLAALERFFERIRQFRLRLNPKKCTFGVTSGKLLGYMVSERGIEVDPDKIRAILVMPAPRTEREARGFLGRLQYISRFIARLTNICEPIFRFLRKSQPTVWDDQCQRAFERIREYLLSPPVLAPPTPGHPLLLYLSVSDVALGCMLAQLDDSGNDRAIYYLSKRMLDYETRYVMIERYCLALVWVTRRLRHYMTEYSVHLISRLDPLRYLFDRPALVGRLMRWLVLLTEFDIHYVTQKSIRGSIVAYHLASLPVSEGRAIDDDFSDEDVVAVTSLSGWRMYFDGAANHSGYGIGVLLISPHGDHIPRSVRLAFSDRHPATNNIVEYEACILGLKTALELGIRQMEVFGDSNLVLRQIQGEWKIRDAKLRPYHARSADGMLLLCLDRAFADRVMREVHAGVCRPHMGGHMLARKIMKTGYFWLTMETDCCQFVQRSPECQIHGDLIHVPPSELHALTSPWPFSVWGIDIIGKISPKSSSGHEFILVAIDYFTKWAQTNGAMEVANKNIKRILRRMVETSRDWSKKLPFALWAYRTSFRTSTGATPYSLVYSMEAVLPVEIEMDWAQTRFDQLNLLDERRLRAADHVRAYQRKMARAFKKRVKPRPLRIGDLVMKVIRGLIRDPRGKFRPNWSGSYFIGELTLEGAAWLMDLDGNRFSEPTNVDQLKSSAFRAIVITPQCRRSELSSSLLCRRLELSSSLLSFGVQSRCISFISAFGAVFRSYMAFRAIAYFRFGVQSCVLFLFGVHSHVSFASAFRAIVITPQCRRSELSSSLLSFGVQSHCISSISTFRAISLLRSVFGAIITSSFDVQSRQPCFASFDVQSPVSLCSVFRATITSQYQRLKPSSSLPGLTFRVAFSVSAFRAIITSSFGVQKPRFASFDIQSHVSLRSAFRAIIITSQYRRLELSSSLLSFGVQSCCISFVSAFRAMFRFYMAFKAIAYFRSGIQSRVLFLFGFQSHVSFASEFRAIIITPQCRRLELSSSLLSFGVQSHCISFISAFRVVFRSYMAFRAIA</sequence>
<dbReference type="CDD" id="cd09279">
    <property type="entry name" value="RNase_HI_like"/>
    <property type="match status" value="1"/>
</dbReference>
<dbReference type="InterPro" id="IPR041577">
    <property type="entry name" value="RT_RNaseH_2"/>
</dbReference>
<dbReference type="PANTHER" id="PTHR48475:SF1">
    <property type="entry name" value="RNASE H TYPE-1 DOMAIN-CONTAINING PROTEIN"/>
    <property type="match status" value="1"/>
</dbReference>
<dbReference type="CDD" id="cd01647">
    <property type="entry name" value="RT_LTR"/>
    <property type="match status" value="1"/>
</dbReference>
<dbReference type="InterPro" id="IPR043502">
    <property type="entry name" value="DNA/RNA_pol_sf"/>
</dbReference>
<feature type="domain" description="Reverse transcriptase" evidence="3">
    <location>
        <begin position="682"/>
        <end position="786"/>
    </location>
</feature>
<evidence type="ECO:0000259" key="3">
    <source>
        <dbReference type="Pfam" id="PF00078"/>
    </source>
</evidence>
<organism evidence="6">
    <name type="scientific">Vitis vinifera</name>
    <name type="common">Grape</name>
    <dbReference type="NCBI Taxonomy" id="29760"/>
    <lineage>
        <taxon>Eukaryota</taxon>
        <taxon>Viridiplantae</taxon>
        <taxon>Streptophyta</taxon>
        <taxon>Embryophyta</taxon>
        <taxon>Tracheophyta</taxon>
        <taxon>Spermatophyta</taxon>
        <taxon>Magnoliopsida</taxon>
        <taxon>eudicotyledons</taxon>
        <taxon>Gunneridae</taxon>
        <taxon>Pentapetalae</taxon>
        <taxon>rosids</taxon>
        <taxon>Vitales</taxon>
        <taxon>Vitaceae</taxon>
        <taxon>Viteae</taxon>
        <taxon>Vitis</taxon>
    </lineage>
</organism>
<dbReference type="GO" id="GO:0003676">
    <property type="term" value="F:nucleic acid binding"/>
    <property type="evidence" value="ECO:0007669"/>
    <property type="project" value="InterPro"/>
</dbReference>
<dbReference type="GO" id="GO:0004523">
    <property type="term" value="F:RNA-DNA hybrid ribonuclease activity"/>
    <property type="evidence" value="ECO:0007669"/>
    <property type="project" value="InterPro"/>
</dbReference>
<name>A5API1_VITVI</name>
<feature type="domain" description="RNase H type-1" evidence="4">
    <location>
        <begin position="1038"/>
        <end position="1121"/>
    </location>
</feature>
<dbReference type="SUPFAM" id="SSF53098">
    <property type="entry name" value="Ribonuclease H-like"/>
    <property type="match status" value="2"/>
</dbReference>
<dbReference type="Gene3D" id="2.40.70.10">
    <property type="entry name" value="Acid Proteases"/>
    <property type="match status" value="1"/>
</dbReference>
<evidence type="ECO:0000259" key="4">
    <source>
        <dbReference type="Pfam" id="PF13456"/>
    </source>
</evidence>
<proteinExistence type="predicted"/>
<evidence type="ECO:0000313" key="6">
    <source>
        <dbReference type="EMBL" id="CAN62676.1"/>
    </source>
</evidence>
<protein>
    <submittedName>
        <fullName evidence="6">Uncharacterized protein</fullName>
    </submittedName>
</protein>
<dbReference type="Gene3D" id="3.30.70.270">
    <property type="match status" value="2"/>
</dbReference>
<dbReference type="CDD" id="cd09274">
    <property type="entry name" value="RNase_HI_RT_Ty3"/>
    <property type="match status" value="1"/>
</dbReference>